<feature type="transmembrane region" description="Helical" evidence="1">
    <location>
        <begin position="100"/>
        <end position="120"/>
    </location>
</feature>
<dbReference type="Gramene" id="Manes.14G145400.1.v8.1">
    <property type="protein sequence ID" value="Manes.14G145400.1.v8.1.CDS"/>
    <property type="gene ID" value="Manes.14G145400.v8.1"/>
</dbReference>
<keyword evidence="1" id="KW-0812">Transmembrane</keyword>
<sequence>MKRETLAWLLFIICCQALSYCACEVAFIPHHNSPMTRPKQLMEVHKSMAEPKSKPYQKILERRGLHEVDAKNFQKLAKGVYGGTDNLRPRSKSKSGATSLLLNSSAFFSAVLGLIVFVVFF</sequence>
<dbReference type="AlphaFoldDB" id="A0A2C9ULS7"/>
<dbReference type="OMA" id="ACEVAFI"/>
<keyword evidence="2" id="KW-0732">Signal</keyword>
<feature type="chain" id="PRO_5012497097" evidence="2">
    <location>
        <begin position="24"/>
        <end position="121"/>
    </location>
</feature>
<protein>
    <submittedName>
        <fullName evidence="3">Uncharacterized protein</fullName>
    </submittedName>
</protein>
<comment type="caution">
    <text evidence="3">The sequence shown here is derived from an EMBL/GenBank/DDBJ whole genome shotgun (WGS) entry which is preliminary data.</text>
</comment>
<keyword evidence="1" id="KW-0472">Membrane</keyword>
<evidence type="ECO:0000256" key="2">
    <source>
        <dbReference type="SAM" id="SignalP"/>
    </source>
</evidence>
<dbReference type="EMBL" id="CM004400">
    <property type="protein sequence ID" value="OAY31847.1"/>
    <property type="molecule type" value="Genomic_DNA"/>
</dbReference>
<evidence type="ECO:0000313" key="3">
    <source>
        <dbReference type="EMBL" id="OAY31847.1"/>
    </source>
</evidence>
<accession>A0A2C9ULS7</accession>
<proteinExistence type="predicted"/>
<feature type="signal peptide" evidence="2">
    <location>
        <begin position="1"/>
        <end position="23"/>
    </location>
</feature>
<organism evidence="3 4">
    <name type="scientific">Manihot esculenta</name>
    <name type="common">Cassava</name>
    <name type="synonym">Jatropha manihot</name>
    <dbReference type="NCBI Taxonomy" id="3983"/>
    <lineage>
        <taxon>Eukaryota</taxon>
        <taxon>Viridiplantae</taxon>
        <taxon>Streptophyta</taxon>
        <taxon>Embryophyta</taxon>
        <taxon>Tracheophyta</taxon>
        <taxon>Spermatophyta</taxon>
        <taxon>Magnoliopsida</taxon>
        <taxon>eudicotyledons</taxon>
        <taxon>Gunneridae</taxon>
        <taxon>Pentapetalae</taxon>
        <taxon>rosids</taxon>
        <taxon>fabids</taxon>
        <taxon>Malpighiales</taxon>
        <taxon>Euphorbiaceae</taxon>
        <taxon>Crotonoideae</taxon>
        <taxon>Manihoteae</taxon>
        <taxon>Manihot</taxon>
    </lineage>
</organism>
<evidence type="ECO:0000256" key="1">
    <source>
        <dbReference type="SAM" id="Phobius"/>
    </source>
</evidence>
<evidence type="ECO:0000313" key="4">
    <source>
        <dbReference type="Proteomes" id="UP000091857"/>
    </source>
</evidence>
<keyword evidence="1" id="KW-1133">Transmembrane helix</keyword>
<keyword evidence="4" id="KW-1185">Reference proteome</keyword>
<name>A0A2C9ULS7_MANES</name>
<reference evidence="4" key="1">
    <citation type="journal article" date="2016" name="Nat. Biotechnol.">
        <title>Sequencing wild and cultivated cassava and related species reveals extensive interspecific hybridization and genetic diversity.</title>
        <authorList>
            <person name="Bredeson J.V."/>
            <person name="Lyons J.B."/>
            <person name="Prochnik S.E."/>
            <person name="Wu G.A."/>
            <person name="Ha C.M."/>
            <person name="Edsinger-Gonzales E."/>
            <person name="Grimwood J."/>
            <person name="Schmutz J."/>
            <person name="Rabbi I.Y."/>
            <person name="Egesi C."/>
            <person name="Nauluvula P."/>
            <person name="Lebot V."/>
            <person name="Ndunguru J."/>
            <person name="Mkamilo G."/>
            <person name="Bart R.S."/>
            <person name="Setter T.L."/>
            <person name="Gleadow R.M."/>
            <person name="Kulakow P."/>
            <person name="Ferguson M.E."/>
            <person name="Rounsley S."/>
            <person name="Rokhsar D.S."/>
        </authorList>
    </citation>
    <scope>NUCLEOTIDE SEQUENCE [LARGE SCALE GENOMIC DNA]</scope>
    <source>
        <strain evidence="4">cv. AM560-2</strain>
    </source>
</reference>
<gene>
    <name evidence="3" type="ORF">MANES_14G145400v8</name>
</gene>
<dbReference type="Proteomes" id="UP000091857">
    <property type="component" value="Chromosome 14"/>
</dbReference>